<keyword evidence="1" id="KW-0597">Phosphoprotein</keyword>
<dbReference type="PANTHER" id="PTHR32183">
    <property type="match status" value="1"/>
</dbReference>
<sequence>MQALDKAYWNARYERGETEWDMGTVSPPLRDYIDQLPNKNLRILIPGGGNSYEARYLWDNGFRDITVLDISSVAVERLKREHQGTGIKFEVGDFFEHEAEYDLIIEQTFLCALDPALRQAYARHMYDLLWEEGRLVGVLFNREFEQPGPPFGGGIKVYRRMFEPYFNFKTFAPCYNSHPARQGKEVFINFRKLDGLARRRN</sequence>
<dbReference type="EMBL" id="RMBX01000013">
    <property type="protein sequence ID" value="RPD39032.1"/>
    <property type="molecule type" value="Genomic_DNA"/>
</dbReference>
<organism evidence="5 6">
    <name type="scientific">Chitinophaga barathri</name>
    <dbReference type="NCBI Taxonomy" id="1647451"/>
    <lineage>
        <taxon>Bacteria</taxon>
        <taxon>Pseudomonadati</taxon>
        <taxon>Bacteroidota</taxon>
        <taxon>Chitinophagia</taxon>
        <taxon>Chitinophagales</taxon>
        <taxon>Chitinophagaceae</taxon>
        <taxon>Chitinophaga</taxon>
    </lineage>
</organism>
<keyword evidence="3 5" id="KW-0808">Transferase</keyword>
<proteinExistence type="predicted"/>
<dbReference type="InterPro" id="IPR029063">
    <property type="entry name" value="SAM-dependent_MTases_sf"/>
</dbReference>
<reference evidence="6" key="1">
    <citation type="submission" date="2018-11" db="EMBL/GenBank/DDBJ databases">
        <title>Chitinophaga lutea sp.nov., isolate from arsenic contaminated soil.</title>
        <authorList>
            <person name="Zong Y."/>
        </authorList>
    </citation>
    <scope>NUCLEOTIDE SEQUENCE [LARGE SCALE GENOMIC DNA]</scope>
    <source>
        <strain evidence="6">YLT18</strain>
    </source>
</reference>
<dbReference type="RefSeq" id="WP_120518498.1">
    <property type="nucleotide sequence ID" value="NZ_QXZY01000013.1"/>
</dbReference>
<dbReference type="InterPro" id="IPR008854">
    <property type="entry name" value="TPMT"/>
</dbReference>
<dbReference type="AlphaFoldDB" id="A0A3N4M6Q9"/>
<evidence type="ECO:0000256" key="4">
    <source>
        <dbReference type="ARBA" id="ARBA00022691"/>
    </source>
</evidence>
<evidence type="ECO:0000256" key="3">
    <source>
        <dbReference type="ARBA" id="ARBA00022679"/>
    </source>
</evidence>
<dbReference type="PANTHER" id="PTHR32183:SF11">
    <property type="entry name" value="THIOL METHYLTRANSFERASE 2-RELATED"/>
    <property type="match status" value="1"/>
</dbReference>
<keyword evidence="2 5" id="KW-0489">Methyltransferase</keyword>
<dbReference type="SUPFAM" id="SSF53335">
    <property type="entry name" value="S-adenosyl-L-methionine-dependent methyltransferases"/>
    <property type="match status" value="1"/>
</dbReference>
<dbReference type="Gene3D" id="3.40.50.150">
    <property type="entry name" value="Vaccinia Virus protein VP39"/>
    <property type="match status" value="1"/>
</dbReference>
<keyword evidence="4" id="KW-0949">S-adenosyl-L-methionine</keyword>
<evidence type="ECO:0000313" key="5">
    <source>
        <dbReference type="EMBL" id="RPD39032.1"/>
    </source>
</evidence>
<dbReference type="GO" id="GO:0008757">
    <property type="term" value="F:S-adenosylmethionine-dependent methyltransferase activity"/>
    <property type="evidence" value="ECO:0007669"/>
    <property type="project" value="InterPro"/>
</dbReference>
<protein>
    <submittedName>
        <fullName evidence="5">Methyltransferase domain-containing protein</fullName>
    </submittedName>
</protein>
<dbReference type="PROSITE" id="PS51585">
    <property type="entry name" value="SAM_MT_TPMT"/>
    <property type="match status" value="1"/>
</dbReference>
<dbReference type="Proteomes" id="UP000279089">
    <property type="component" value="Unassembled WGS sequence"/>
</dbReference>
<accession>A0A3N4M6Q9</accession>
<dbReference type="Pfam" id="PF05724">
    <property type="entry name" value="TPMT"/>
    <property type="match status" value="1"/>
</dbReference>
<evidence type="ECO:0000256" key="1">
    <source>
        <dbReference type="ARBA" id="ARBA00022553"/>
    </source>
</evidence>
<keyword evidence="6" id="KW-1185">Reference proteome</keyword>
<evidence type="ECO:0000256" key="2">
    <source>
        <dbReference type="ARBA" id="ARBA00022603"/>
    </source>
</evidence>
<evidence type="ECO:0000313" key="6">
    <source>
        <dbReference type="Proteomes" id="UP000279089"/>
    </source>
</evidence>
<dbReference type="CDD" id="cd02440">
    <property type="entry name" value="AdoMet_MTases"/>
    <property type="match status" value="1"/>
</dbReference>
<name>A0A3N4M6Q9_9BACT</name>
<comment type="caution">
    <text evidence="5">The sequence shown here is derived from an EMBL/GenBank/DDBJ whole genome shotgun (WGS) entry which is preliminary data.</text>
</comment>
<gene>
    <name evidence="5" type="ORF">EG028_22675</name>
</gene>
<dbReference type="OrthoDB" id="9778208at2"/>
<dbReference type="GO" id="GO:0032259">
    <property type="term" value="P:methylation"/>
    <property type="evidence" value="ECO:0007669"/>
    <property type="project" value="UniProtKB-KW"/>
</dbReference>